<proteinExistence type="predicted"/>
<protein>
    <recommendedName>
        <fullName evidence="6">Amidase family protein</fullName>
    </recommendedName>
</protein>
<dbReference type="SUPFAM" id="SSF75304">
    <property type="entry name" value="Amidase signature (AS) enzymes"/>
    <property type="match status" value="1"/>
</dbReference>
<feature type="domain" description="Scytalone dehydratase-like protein Arp1 N-terminal" evidence="3">
    <location>
        <begin position="56"/>
        <end position="186"/>
    </location>
</feature>
<dbReference type="AlphaFoldDB" id="R0J367"/>
<feature type="chain" id="PRO_5004343342" description="Amidase family protein" evidence="1">
    <location>
        <begin position="24"/>
        <end position="683"/>
    </location>
</feature>
<sequence length="683" mass="73822">MARRLLSALLTAWLALAPICATAAPLMTRNPYSFVLKNPHGNAIFELGNTSYLANTQHPKATAPCATSSGSSTAIPVTVVKTNETVITKAVLEAVFSAYLDGDDVFSYDFLDGLYVSSSAGQASMDASAVEYLALFNSTWLLTDASVSADAPQINKAVLASAVDIPIGPYLASVEDGVVSFAAVYRLYEDSYKTFLFGAYDANDGQENHNPLGVFLPKFWSPMIPVPSRLYSWHDARPLAGQRVAIKDLYDIKGLQTSGGSQAWARITPVANGTAPSVQRILDLGGVLVGKQKLAQFASGANPWEWQDEQYPFNPRGDGWLTCSASSSGGGCSVAAYEWLDYAIGSDTGSSMRRPAAVAGVYGQRPSQGLMSLERVIPLGAATDTAGVFSRDPYKWINFSKAWYTPSLYQDPSITGLSPLVVPDSTAFPKTILYPTDYLPLNNSAAEPILQDFIAGMVRVFNMTVKEINFTATVQNATDPVASNFTITSRATGVINTWSAWQVVGKPLITAWNALFDGRFPPIDPARRLGWIAFDESAINQTTYDAALDTKNQAVQWYEKEFQYSTAESCSESVMIYDIGTGGLPSFRERELNESPDASYLAVLPEGAAVTGASICPIFGCADFTVPIGQVPYQSNVTFHEEMVPVTINLVVKRGCDFVLYNMIEELADEGVLKTVRTGKTAY</sequence>
<dbReference type="GeneID" id="19394908"/>
<accession>R0J367</accession>
<dbReference type="OrthoDB" id="5423360at2759"/>
<reference evidence="4 5" key="2">
    <citation type="journal article" date="2013" name="PLoS Genet.">
        <title>Comparative genome structure, secondary metabolite, and effector coding capacity across Cochliobolus pathogens.</title>
        <authorList>
            <person name="Condon B.J."/>
            <person name="Leng Y."/>
            <person name="Wu D."/>
            <person name="Bushley K.E."/>
            <person name="Ohm R.A."/>
            <person name="Otillar R."/>
            <person name="Martin J."/>
            <person name="Schackwitz W."/>
            <person name="Grimwood J."/>
            <person name="MohdZainudin N."/>
            <person name="Xue C."/>
            <person name="Wang R."/>
            <person name="Manning V.A."/>
            <person name="Dhillon B."/>
            <person name="Tu Z.J."/>
            <person name="Steffenson B.J."/>
            <person name="Salamov A."/>
            <person name="Sun H."/>
            <person name="Lowry S."/>
            <person name="LaButti K."/>
            <person name="Han J."/>
            <person name="Copeland A."/>
            <person name="Lindquist E."/>
            <person name="Barry K."/>
            <person name="Schmutz J."/>
            <person name="Baker S.E."/>
            <person name="Ciuffetti L.M."/>
            <person name="Grigoriev I.V."/>
            <person name="Zhong S."/>
            <person name="Turgeon B.G."/>
        </authorList>
    </citation>
    <scope>NUCLEOTIDE SEQUENCE [LARGE SCALE GENOMIC DNA]</scope>
    <source>
        <strain evidence="5">28A</strain>
    </source>
</reference>
<keyword evidence="1" id="KW-0732">Signal</keyword>
<dbReference type="EMBL" id="KB908482">
    <property type="protein sequence ID" value="EOA91156.1"/>
    <property type="molecule type" value="Genomic_DNA"/>
</dbReference>
<dbReference type="Pfam" id="PF01425">
    <property type="entry name" value="Amidase"/>
    <property type="match status" value="1"/>
</dbReference>
<dbReference type="STRING" id="671987.R0J367"/>
<evidence type="ECO:0000256" key="1">
    <source>
        <dbReference type="SAM" id="SignalP"/>
    </source>
</evidence>
<dbReference type="InterPro" id="IPR023631">
    <property type="entry name" value="Amidase_dom"/>
</dbReference>
<evidence type="ECO:0000313" key="4">
    <source>
        <dbReference type="EMBL" id="EOA91156.1"/>
    </source>
</evidence>
<evidence type="ECO:0008006" key="6">
    <source>
        <dbReference type="Google" id="ProtNLM"/>
    </source>
</evidence>
<dbReference type="Proteomes" id="UP000016935">
    <property type="component" value="Unassembled WGS sequence"/>
</dbReference>
<reference evidence="4 5" key="1">
    <citation type="journal article" date="2012" name="PLoS Pathog.">
        <title>Diverse lifestyles and strategies of plant pathogenesis encoded in the genomes of eighteen Dothideomycetes fungi.</title>
        <authorList>
            <person name="Ohm R.A."/>
            <person name="Feau N."/>
            <person name="Henrissat B."/>
            <person name="Schoch C.L."/>
            <person name="Horwitz B.A."/>
            <person name="Barry K.W."/>
            <person name="Condon B.J."/>
            <person name="Copeland A.C."/>
            <person name="Dhillon B."/>
            <person name="Glaser F."/>
            <person name="Hesse C.N."/>
            <person name="Kosti I."/>
            <person name="LaButti K."/>
            <person name="Lindquist E.A."/>
            <person name="Lucas S."/>
            <person name="Salamov A.A."/>
            <person name="Bradshaw R.E."/>
            <person name="Ciuffetti L."/>
            <person name="Hamelin R.C."/>
            <person name="Kema G.H.J."/>
            <person name="Lawrence C."/>
            <person name="Scott J.A."/>
            <person name="Spatafora J.W."/>
            <person name="Turgeon B.G."/>
            <person name="de Wit P.J.G.M."/>
            <person name="Zhong S."/>
            <person name="Goodwin S.B."/>
            <person name="Grigoriev I.V."/>
        </authorList>
    </citation>
    <scope>NUCLEOTIDE SEQUENCE [LARGE SCALE GENOMIC DNA]</scope>
    <source>
        <strain evidence="5">28A</strain>
    </source>
</reference>
<keyword evidence="5" id="KW-1185">Reference proteome</keyword>
<dbReference type="InterPro" id="IPR058329">
    <property type="entry name" value="Arp1_N"/>
</dbReference>
<feature type="signal peptide" evidence="1">
    <location>
        <begin position="1"/>
        <end position="23"/>
    </location>
</feature>
<feature type="domain" description="Amidase" evidence="2">
    <location>
        <begin position="236"/>
        <end position="392"/>
    </location>
</feature>
<name>R0J367_EXST2</name>
<dbReference type="Gene3D" id="3.90.1300.10">
    <property type="entry name" value="Amidase signature (AS) domain"/>
    <property type="match status" value="1"/>
</dbReference>
<evidence type="ECO:0000259" key="3">
    <source>
        <dbReference type="Pfam" id="PF26053"/>
    </source>
</evidence>
<dbReference type="eggNOG" id="KOG1211">
    <property type="taxonomic scope" value="Eukaryota"/>
</dbReference>
<evidence type="ECO:0000313" key="5">
    <source>
        <dbReference type="Proteomes" id="UP000016935"/>
    </source>
</evidence>
<dbReference type="HOGENOM" id="CLU_020129_1_0_1"/>
<dbReference type="RefSeq" id="XP_008021783.1">
    <property type="nucleotide sequence ID" value="XM_008023592.1"/>
</dbReference>
<evidence type="ECO:0000259" key="2">
    <source>
        <dbReference type="Pfam" id="PF01425"/>
    </source>
</evidence>
<dbReference type="PANTHER" id="PTHR46310:SF7">
    <property type="entry name" value="AMIDASE 1"/>
    <property type="match status" value="1"/>
</dbReference>
<dbReference type="InterPro" id="IPR036928">
    <property type="entry name" value="AS_sf"/>
</dbReference>
<organism evidence="4 5">
    <name type="scientific">Exserohilum turcicum (strain 28A)</name>
    <name type="common">Northern leaf blight fungus</name>
    <name type="synonym">Setosphaeria turcica</name>
    <dbReference type="NCBI Taxonomy" id="671987"/>
    <lineage>
        <taxon>Eukaryota</taxon>
        <taxon>Fungi</taxon>
        <taxon>Dikarya</taxon>
        <taxon>Ascomycota</taxon>
        <taxon>Pezizomycotina</taxon>
        <taxon>Dothideomycetes</taxon>
        <taxon>Pleosporomycetidae</taxon>
        <taxon>Pleosporales</taxon>
        <taxon>Pleosporineae</taxon>
        <taxon>Pleosporaceae</taxon>
        <taxon>Exserohilum</taxon>
    </lineage>
</organism>
<dbReference type="PANTHER" id="PTHR46310">
    <property type="entry name" value="AMIDASE 1"/>
    <property type="match status" value="1"/>
</dbReference>
<dbReference type="Pfam" id="PF26053">
    <property type="entry name" value="DUF8016"/>
    <property type="match status" value="1"/>
</dbReference>
<gene>
    <name evidence="4" type="ORF">SETTUDRAFT_102127</name>
</gene>